<reference evidence="2" key="1">
    <citation type="submission" date="2025-08" db="UniProtKB">
        <authorList>
            <consortium name="RefSeq"/>
        </authorList>
    </citation>
    <scope>IDENTIFICATION</scope>
</reference>
<protein>
    <submittedName>
        <fullName evidence="2">Uncharacterized protein LOC101860628</fullName>
    </submittedName>
</protein>
<dbReference type="RefSeq" id="XP_005113433.2">
    <property type="nucleotide sequence ID" value="XM_005113376.3"/>
</dbReference>
<dbReference type="Proteomes" id="UP000694888">
    <property type="component" value="Unplaced"/>
</dbReference>
<sequence length="434" mass="49112">MDFADLCYSEQQKAKQQLKQFPGIEATCDKTTTAFLVSNCPAEASDEERRLCEETGDFFETFKIDSLPVQDLRTQFHFRNEHCWRCWNDFGSFEIWQMKIPMSSTRKADYDGTSNSMLSFMRDNRQEVMFSPQLPNTMPVCLEDHADLTMIASCPSCASSEMTRECVEGIYAPVKDVNDLRFYKNHFCLLCNNLKPEADIDKPICSDYYAVELTQRQAGSFFVFVKATSDQKFEFTQTVNRVGTYVWNKVACSATSGSCETVECSDRSIKENGICNPNVLPFTAKAEVCMLKKEVPFTGSCRPDAITQLPREVQMKVLDTFRNATETTLRKFVDPDFSFTVIRDAGAVVGPKAESLLFYVSGHCTELVDEDLFVSVKNHLASLQLELLTIMGICNETMSICPVFSLRNEIGPTVMDYRKSTCHRVLLGPCTNNC</sequence>
<evidence type="ECO:0000313" key="1">
    <source>
        <dbReference type="Proteomes" id="UP000694888"/>
    </source>
</evidence>
<evidence type="ECO:0000313" key="2">
    <source>
        <dbReference type="RefSeq" id="XP_005113433.2"/>
    </source>
</evidence>
<organism evidence="1 2">
    <name type="scientific">Aplysia californica</name>
    <name type="common">California sea hare</name>
    <dbReference type="NCBI Taxonomy" id="6500"/>
    <lineage>
        <taxon>Eukaryota</taxon>
        <taxon>Metazoa</taxon>
        <taxon>Spiralia</taxon>
        <taxon>Lophotrochozoa</taxon>
        <taxon>Mollusca</taxon>
        <taxon>Gastropoda</taxon>
        <taxon>Heterobranchia</taxon>
        <taxon>Euthyneura</taxon>
        <taxon>Tectipleura</taxon>
        <taxon>Aplysiida</taxon>
        <taxon>Aplysioidea</taxon>
        <taxon>Aplysiidae</taxon>
        <taxon>Aplysia</taxon>
    </lineage>
</organism>
<dbReference type="GeneID" id="101860628"/>
<keyword evidence="1" id="KW-1185">Reference proteome</keyword>
<name>A0ABM0KB90_APLCA</name>
<proteinExistence type="predicted"/>
<gene>
    <name evidence="2" type="primary">LOC101860628</name>
</gene>
<accession>A0ABM0KB90</accession>